<organism evidence="1 2">
    <name type="scientific">Vibrio phage Pontus</name>
    <dbReference type="NCBI Taxonomy" id="2590874"/>
    <lineage>
        <taxon>Viruses</taxon>
        <taxon>Duplodnaviria</taxon>
        <taxon>Heunggongvirae</taxon>
        <taxon>Uroviricota</taxon>
        <taxon>Caudoviricetes</taxon>
        <taxon>Demerecviridae</taxon>
        <taxon>Ermolyevavirinae</taxon>
        <taxon>Thalassavirus</taxon>
        <taxon>Thalassavirus pontus</taxon>
    </lineage>
</organism>
<evidence type="ECO:0000313" key="1">
    <source>
        <dbReference type="EMBL" id="QDF14736.1"/>
    </source>
</evidence>
<accession>A0A4Y6E8B7</accession>
<evidence type="ECO:0000313" key="2">
    <source>
        <dbReference type="Proteomes" id="UP000320371"/>
    </source>
</evidence>
<name>A0A4Y6E8B7_9CAUD</name>
<gene>
    <name evidence="1" type="ORF">PONTUS_87</name>
</gene>
<sequence>MNAGLKSVYEKELIKEKAAIDKSYSELKAKTLNGGYATHETCHNIFDKYGVKVSRAIAPKLETLTVWSTEIGDETEYKILPKNPRLLVDDNLRLAHTKVSPQVLLLALEEVSDILYKELESLKL</sequence>
<dbReference type="EMBL" id="MK907780">
    <property type="protein sequence ID" value="QDF14736.1"/>
    <property type="molecule type" value="Genomic_DNA"/>
</dbReference>
<reference evidence="1 2" key="1">
    <citation type="submission" date="2019-05" db="EMBL/GenBank/DDBJ databases">
        <authorList>
            <person name="Sutton N.W."/>
            <person name="Sebastian A.Z."/>
            <person name="Albert I.U."/>
            <person name="Broussard G.W."/>
        </authorList>
    </citation>
    <scope>NUCLEOTIDE SEQUENCE [LARGE SCALE GENOMIC DNA]</scope>
    <source>
        <strain evidence="1 2">Pontus</strain>
    </source>
</reference>
<dbReference type="Proteomes" id="UP000320371">
    <property type="component" value="Segment"/>
</dbReference>
<protein>
    <submittedName>
        <fullName evidence="1">Uncharacterized protein</fullName>
    </submittedName>
</protein>
<keyword evidence="2" id="KW-1185">Reference proteome</keyword>
<proteinExistence type="predicted"/>